<dbReference type="SMART" id="SM00267">
    <property type="entry name" value="GGDEF"/>
    <property type="match status" value="1"/>
</dbReference>
<evidence type="ECO:0000259" key="2">
    <source>
        <dbReference type="PROSITE" id="PS50883"/>
    </source>
</evidence>
<evidence type="ECO:0000259" key="3">
    <source>
        <dbReference type="PROSITE" id="PS50887"/>
    </source>
</evidence>
<keyword evidence="5" id="KW-1185">Reference proteome</keyword>
<keyword evidence="1" id="KW-1133">Transmembrane helix</keyword>
<dbReference type="STRING" id="398578.Daci_2379"/>
<keyword evidence="1" id="KW-0472">Membrane</keyword>
<dbReference type="InterPro" id="IPR029787">
    <property type="entry name" value="Nucleotide_cyclase"/>
</dbReference>
<proteinExistence type="predicted"/>
<dbReference type="Pfam" id="PF00990">
    <property type="entry name" value="GGDEF"/>
    <property type="match status" value="1"/>
</dbReference>
<dbReference type="InterPro" id="IPR043128">
    <property type="entry name" value="Rev_trsase/Diguanyl_cyclase"/>
</dbReference>
<evidence type="ECO:0000313" key="5">
    <source>
        <dbReference type="Proteomes" id="UP000000784"/>
    </source>
</evidence>
<reference evidence="5" key="2">
    <citation type="submission" date="2007-11" db="EMBL/GenBank/DDBJ databases">
        <title>Complete sequence of Delftia acidovorans DSM 14801 / SPH-1.</title>
        <authorList>
            <person name="Copeland A."/>
            <person name="Lucas S."/>
            <person name="Lapidus A."/>
            <person name="Barry K."/>
            <person name="Glavina del Rio T."/>
            <person name="Dalin E."/>
            <person name="Tice H."/>
            <person name="Pitluck S."/>
            <person name="Lowry S."/>
            <person name="Clum A."/>
            <person name="Schmutz J."/>
            <person name="Larimer F."/>
            <person name="Land M."/>
            <person name="Hauser L."/>
            <person name="Kyrpides N."/>
            <person name="Kim E."/>
            <person name="Schleheck D."/>
            <person name="Richardson P."/>
        </authorList>
    </citation>
    <scope>NUCLEOTIDE SEQUENCE [LARGE SCALE GENOMIC DNA]</scope>
    <source>
        <strain evidence="5">DSM 14801 / SPH-1</strain>
    </source>
</reference>
<sequence>MHWLFLTEGVSRWIPAHWRGSTFVCWRGPTFACWLASLLPCMAQGQVPAAAPDGVASAQLADEGVWFAGWDALGPWGAGAFVVFLLVCSVLYIRMRCKAQRLTQSLKQSNEKLLRANVKLKRIAFRDPLTGTANRALFEYRLGRTIARADSSVEQPGPCGPVRVGLLYIDLDGFKPINDVEGHAAGDALLCQVAVRLGHMTRKSDTLARVGGDEFVLLLGCLASVDDAVAMAGRVQKALSQPFDLPGKAVSISSSIGVAIYPDHGKKEKLMAAADAAMYTAKRAGGNTYAIFKESMRQGVAAQFDLQQALRRAVASQQLVLFYQPKIDTRTGRIRSVEALARWNHPQFGLISPRVFIPLAERFGLISEIGDWVIDEACRQTAQWARERRFMRVSINISGYQLFQTRLAQFIAEAIARHHIRPEQLVFEITESVAMEDDKTTMAVIAELTGMGVQISIDDFGTGYSSLALLRQLCADEVKIDRSFVRDVALKSDARAVVDAIVRLAHALELRVVAEGVTNQQQREVLQALGCDELQGFYFARPMDAQALIASEIWTSDGFEPVRFSRSSYIDNL</sequence>
<dbReference type="SUPFAM" id="SSF55073">
    <property type="entry name" value="Nucleotide cyclase"/>
    <property type="match status" value="1"/>
</dbReference>
<dbReference type="NCBIfam" id="TIGR00254">
    <property type="entry name" value="GGDEF"/>
    <property type="match status" value="1"/>
</dbReference>
<dbReference type="AlphaFoldDB" id="A9BVF0"/>
<dbReference type="KEGG" id="dac:Daci_2379"/>
<dbReference type="Pfam" id="PF00563">
    <property type="entry name" value="EAL"/>
    <property type="match status" value="1"/>
</dbReference>
<dbReference type="InterPro" id="IPR001633">
    <property type="entry name" value="EAL_dom"/>
</dbReference>
<dbReference type="Proteomes" id="UP000000784">
    <property type="component" value="Chromosome"/>
</dbReference>
<dbReference type="CDD" id="cd01948">
    <property type="entry name" value="EAL"/>
    <property type="match status" value="1"/>
</dbReference>
<gene>
    <name evidence="4" type="ordered locus">Daci_2379</name>
</gene>
<dbReference type="PROSITE" id="PS50887">
    <property type="entry name" value="GGDEF"/>
    <property type="match status" value="1"/>
</dbReference>
<feature type="domain" description="GGDEF" evidence="3">
    <location>
        <begin position="162"/>
        <end position="294"/>
    </location>
</feature>
<organism evidence="4 5">
    <name type="scientific">Delftia acidovorans (strain DSM 14801 / SPH-1)</name>
    <dbReference type="NCBI Taxonomy" id="398578"/>
    <lineage>
        <taxon>Bacteria</taxon>
        <taxon>Pseudomonadati</taxon>
        <taxon>Pseudomonadota</taxon>
        <taxon>Betaproteobacteria</taxon>
        <taxon>Burkholderiales</taxon>
        <taxon>Comamonadaceae</taxon>
        <taxon>Delftia</taxon>
    </lineage>
</organism>
<dbReference type="InterPro" id="IPR000160">
    <property type="entry name" value="GGDEF_dom"/>
</dbReference>
<feature type="domain" description="EAL" evidence="2">
    <location>
        <begin position="303"/>
        <end position="556"/>
    </location>
</feature>
<dbReference type="PROSITE" id="PS50883">
    <property type="entry name" value="EAL"/>
    <property type="match status" value="1"/>
</dbReference>
<keyword evidence="1" id="KW-0812">Transmembrane</keyword>
<dbReference type="PANTHER" id="PTHR44757:SF2">
    <property type="entry name" value="BIOFILM ARCHITECTURE MAINTENANCE PROTEIN MBAA"/>
    <property type="match status" value="1"/>
</dbReference>
<dbReference type="HOGENOM" id="CLU_000445_70_50_4"/>
<dbReference type="PANTHER" id="PTHR44757">
    <property type="entry name" value="DIGUANYLATE CYCLASE DGCP"/>
    <property type="match status" value="1"/>
</dbReference>
<dbReference type="EMBL" id="CP000884">
    <property type="protein sequence ID" value="ABX35017.1"/>
    <property type="molecule type" value="Genomic_DNA"/>
</dbReference>
<dbReference type="Gene3D" id="3.20.20.450">
    <property type="entry name" value="EAL domain"/>
    <property type="match status" value="1"/>
</dbReference>
<dbReference type="InterPro" id="IPR035919">
    <property type="entry name" value="EAL_sf"/>
</dbReference>
<evidence type="ECO:0000256" key="1">
    <source>
        <dbReference type="SAM" id="Phobius"/>
    </source>
</evidence>
<accession>A9BVF0</accession>
<dbReference type="FunFam" id="3.20.20.450:FF:000001">
    <property type="entry name" value="Cyclic di-GMP phosphodiesterase yahA"/>
    <property type="match status" value="1"/>
</dbReference>
<name>A9BVF0_DELAS</name>
<dbReference type="eggNOG" id="COG5001">
    <property type="taxonomic scope" value="Bacteria"/>
</dbReference>
<evidence type="ECO:0000313" key="4">
    <source>
        <dbReference type="EMBL" id="ABX35017.1"/>
    </source>
</evidence>
<feature type="transmembrane region" description="Helical" evidence="1">
    <location>
        <begin position="73"/>
        <end position="93"/>
    </location>
</feature>
<dbReference type="SUPFAM" id="SSF141868">
    <property type="entry name" value="EAL domain-like"/>
    <property type="match status" value="1"/>
</dbReference>
<dbReference type="CDD" id="cd01949">
    <property type="entry name" value="GGDEF"/>
    <property type="match status" value="1"/>
</dbReference>
<dbReference type="InterPro" id="IPR052155">
    <property type="entry name" value="Biofilm_reg_signaling"/>
</dbReference>
<protein>
    <submittedName>
        <fullName evidence="4">Diguanylate cyclase/phosphodiesterase</fullName>
    </submittedName>
</protein>
<dbReference type="SMART" id="SM00052">
    <property type="entry name" value="EAL"/>
    <property type="match status" value="1"/>
</dbReference>
<reference evidence="4 5" key="1">
    <citation type="journal article" date="2004" name="Appl. Environ. Microbiol.">
        <title>Mineralization of individual congeners of linear alkylbenzenesulfonate by defined pairs of heterotrophic bacteria.</title>
        <authorList>
            <person name="Schleheck D."/>
            <person name="Knepper T.P."/>
            <person name="Fischer K."/>
            <person name="Cook A.M."/>
        </authorList>
    </citation>
    <scope>NUCLEOTIDE SEQUENCE [LARGE SCALE GENOMIC DNA]</scope>
    <source>
        <strain evidence="5">DSM 14801 / SPH-1</strain>
    </source>
</reference>
<dbReference type="Gene3D" id="3.30.70.270">
    <property type="match status" value="1"/>
</dbReference>